<evidence type="ECO:0000256" key="1">
    <source>
        <dbReference type="SAM" id="MobiDB-lite"/>
    </source>
</evidence>
<comment type="caution">
    <text evidence="2">The sequence shown here is derived from an EMBL/GenBank/DDBJ whole genome shotgun (WGS) entry which is preliminary data.</text>
</comment>
<feature type="compositionally biased region" description="Basic residues" evidence="1">
    <location>
        <begin position="118"/>
        <end position="130"/>
    </location>
</feature>
<reference evidence="2" key="1">
    <citation type="submission" date="2020-08" db="EMBL/GenBank/DDBJ databases">
        <title>Multicomponent nature underlies the extraordinary mechanical properties of spider dragline silk.</title>
        <authorList>
            <person name="Kono N."/>
            <person name="Nakamura H."/>
            <person name="Mori M."/>
            <person name="Yoshida Y."/>
            <person name="Ohtoshi R."/>
            <person name="Malay A.D."/>
            <person name="Moran D.A.P."/>
            <person name="Tomita M."/>
            <person name="Numata K."/>
            <person name="Arakawa K."/>
        </authorList>
    </citation>
    <scope>NUCLEOTIDE SEQUENCE</scope>
</reference>
<feature type="compositionally biased region" description="Basic and acidic residues" evidence="1">
    <location>
        <begin position="99"/>
        <end position="113"/>
    </location>
</feature>
<feature type="region of interest" description="Disordered" evidence="1">
    <location>
        <begin position="69"/>
        <end position="130"/>
    </location>
</feature>
<keyword evidence="3" id="KW-1185">Reference proteome</keyword>
<protein>
    <submittedName>
        <fullName evidence="2">Uncharacterized protein</fullName>
    </submittedName>
</protein>
<dbReference type="AlphaFoldDB" id="A0A8X6VYI0"/>
<organism evidence="2 3">
    <name type="scientific">Trichonephila clavipes</name>
    <name type="common">Golden silk orbweaver</name>
    <name type="synonym">Nephila clavipes</name>
    <dbReference type="NCBI Taxonomy" id="2585209"/>
    <lineage>
        <taxon>Eukaryota</taxon>
        <taxon>Metazoa</taxon>
        <taxon>Ecdysozoa</taxon>
        <taxon>Arthropoda</taxon>
        <taxon>Chelicerata</taxon>
        <taxon>Arachnida</taxon>
        <taxon>Araneae</taxon>
        <taxon>Araneomorphae</taxon>
        <taxon>Entelegynae</taxon>
        <taxon>Araneoidea</taxon>
        <taxon>Nephilidae</taxon>
        <taxon>Trichonephila</taxon>
    </lineage>
</organism>
<sequence>MGHCTPLMSSLVVTSLASEKRGKVDLKSWSTALMGVQPRDPPLAGLQQPPLPLRVGMEWKEVVTPKCLGNPPVDRDRRNAHSGSNNFGDTVIGAPLKSSNDERLLVSTERDSTFKSYPQRRKKNRRCLKQ</sequence>
<gene>
    <name evidence="2" type="ORF">TNCV_2689811</name>
</gene>
<proteinExistence type="predicted"/>
<dbReference type="EMBL" id="BMAU01021370">
    <property type="protein sequence ID" value="GFY24790.1"/>
    <property type="molecule type" value="Genomic_DNA"/>
</dbReference>
<accession>A0A8X6VYI0</accession>
<name>A0A8X6VYI0_TRICX</name>
<evidence type="ECO:0000313" key="3">
    <source>
        <dbReference type="Proteomes" id="UP000887159"/>
    </source>
</evidence>
<dbReference type="Proteomes" id="UP000887159">
    <property type="component" value="Unassembled WGS sequence"/>
</dbReference>
<evidence type="ECO:0000313" key="2">
    <source>
        <dbReference type="EMBL" id="GFY24790.1"/>
    </source>
</evidence>